<evidence type="ECO:0000259" key="3">
    <source>
        <dbReference type="Pfam" id="PF01361"/>
    </source>
</evidence>
<sequence>MAVMLRQCGANVARTEGGGRMPLINVKVLEGVFSEAQKAEIVKRLTDAMVGIEGENMRSLTLVIVEDVKSGSWGVGGRPLSTDDVKAMAAGEASG</sequence>
<dbReference type="Pfam" id="PF01361">
    <property type="entry name" value="Tautomerase"/>
    <property type="match status" value="1"/>
</dbReference>
<dbReference type="InterPro" id="IPR014347">
    <property type="entry name" value="Tautomerase/MIF_sf"/>
</dbReference>
<evidence type="ECO:0000313" key="4">
    <source>
        <dbReference type="EMBL" id="GAA4106888.1"/>
    </source>
</evidence>
<comment type="caution">
    <text evidence="4">The sequence shown here is derived from an EMBL/GenBank/DDBJ whole genome shotgun (WGS) entry which is preliminary data.</text>
</comment>
<evidence type="ECO:0000313" key="5">
    <source>
        <dbReference type="Proteomes" id="UP001500683"/>
    </source>
</evidence>
<reference evidence="5" key="1">
    <citation type="journal article" date="2019" name="Int. J. Syst. Evol. Microbiol.">
        <title>The Global Catalogue of Microorganisms (GCM) 10K type strain sequencing project: providing services to taxonomists for standard genome sequencing and annotation.</title>
        <authorList>
            <consortium name="The Broad Institute Genomics Platform"/>
            <consortium name="The Broad Institute Genome Sequencing Center for Infectious Disease"/>
            <person name="Wu L."/>
            <person name="Ma J."/>
        </authorList>
    </citation>
    <scope>NUCLEOTIDE SEQUENCE [LARGE SCALE GENOMIC DNA]</scope>
    <source>
        <strain evidence="5">JCM 16702</strain>
    </source>
</reference>
<evidence type="ECO:0000256" key="1">
    <source>
        <dbReference type="ARBA" id="ARBA00006723"/>
    </source>
</evidence>
<proteinExistence type="inferred from homology"/>
<keyword evidence="5" id="KW-1185">Reference proteome</keyword>
<name>A0ABP7X7W6_9ACTN</name>
<dbReference type="EMBL" id="BAAAZG010000089">
    <property type="protein sequence ID" value="GAA4106888.1"/>
    <property type="molecule type" value="Genomic_DNA"/>
</dbReference>
<keyword evidence="2" id="KW-0413">Isomerase</keyword>
<dbReference type="PANTHER" id="PTHR35530">
    <property type="entry name" value="TAUTOMERASE-RELATED"/>
    <property type="match status" value="1"/>
</dbReference>
<evidence type="ECO:0000256" key="2">
    <source>
        <dbReference type="ARBA" id="ARBA00023235"/>
    </source>
</evidence>
<comment type="similarity">
    <text evidence="1">Belongs to the 4-oxalocrotonate tautomerase family.</text>
</comment>
<organism evidence="4 5">
    <name type="scientific">Actinomadura miaoliensis</name>
    <dbReference type="NCBI Taxonomy" id="430685"/>
    <lineage>
        <taxon>Bacteria</taxon>
        <taxon>Bacillati</taxon>
        <taxon>Actinomycetota</taxon>
        <taxon>Actinomycetes</taxon>
        <taxon>Streptosporangiales</taxon>
        <taxon>Thermomonosporaceae</taxon>
        <taxon>Actinomadura</taxon>
    </lineage>
</organism>
<gene>
    <name evidence="4" type="ORF">GCM10022214_88120</name>
</gene>
<protein>
    <submittedName>
        <fullName evidence="4">4-oxalocrotonate tautomerase family protein</fullName>
    </submittedName>
</protein>
<dbReference type="PANTHER" id="PTHR35530:SF2">
    <property type="entry name" value="BSL4019 PROTEIN"/>
    <property type="match status" value="1"/>
</dbReference>
<accession>A0ABP7X7W6</accession>
<feature type="domain" description="4-oxalocrotonate tautomerase-like" evidence="3">
    <location>
        <begin position="22"/>
        <end position="81"/>
    </location>
</feature>
<dbReference type="SUPFAM" id="SSF55331">
    <property type="entry name" value="Tautomerase/MIF"/>
    <property type="match status" value="1"/>
</dbReference>
<dbReference type="Gene3D" id="3.30.429.10">
    <property type="entry name" value="Macrophage Migration Inhibitory Factor"/>
    <property type="match status" value="1"/>
</dbReference>
<dbReference type="Proteomes" id="UP001500683">
    <property type="component" value="Unassembled WGS sequence"/>
</dbReference>
<dbReference type="InterPro" id="IPR004370">
    <property type="entry name" value="4-OT-like_dom"/>
</dbReference>